<accession>A0ACD5C187</accession>
<evidence type="ECO:0000313" key="2">
    <source>
        <dbReference type="Proteomes" id="UP001485301"/>
    </source>
</evidence>
<evidence type="ECO:0000313" key="1">
    <source>
        <dbReference type="EMBL" id="WZN55467.1"/>
    </source>
</evidence>
<organism evidence="1 2">
    <name type="scientific">Sphingobacterium thalpophilum</name>
    <dbReference type="NCBI Taxonomy" id="259"/>
    <lineage>
        <taxon>Bacteria</taxon>
        <taxon>Pseudomonadati</taxon>
        <taxon>Bacteroidota</taxon>
        <taxon>Sphingobacteriia</taxon>
        <taxon>Sphingobacteriales</taxon>
        <taxon>Sphingobacteriaceae</taxon>
        <taxon>Sphingobacterium</taxon>
    </lineage>
</organism>
<reference evidence="1" key="1">
    <citation type="submission" date="2024-04" db="EMBL/GenBank/DDBJ databases">
        <title>Complete genome sequence of Sphingobacterium thalpophiium BAA-1094.</title>
        <authorList>
            <person name="Adaikpoh B.I."/>
        </authorList>
    </citation>
    <scope>NUCLEOTIDE SEQUENCE</scope>
    <source>
        <strain evidence="1">BAA-1094</strain>
    </source>
</reference>
<dbReference type="EMBL" id="CP151087">
    <property type="protein sequence ID" value="WZN55467.1"/>
    <property type="molecule type" value="Genomic_DNA"/>
</dbReference>
<dbReference type="Proteomes" id="UP001485301">
    <property type="component" value="Chromosome"/>
</dbReference>
<protein>
    <submittedName>
        <fullName evidence="1">Uncharacterized protein</fullName>
    </submittedName>
</protein>
<sequence length="111" mass="11777">MRKFKINVMALVALAVAGVTGVTLTSAGLSKKSSTPWIEVTTNSSSDPNQDQLGDEISDPTTGSGPCVLTVKPQRCAVQFNNPNDHDLTDMTVEEALQQSGVSIAKKAYRP</sequence>
<keyword evidence="2" id="KW-1185">Reference proteome</keyword>
<proteinExistence type="predicted"/>
<name>A0ACD5C187_9SPHI</name>
<gene>
    <name evidence="1" type="ORF">AACH28_23025</name>
</gene>